<reference evidence="2" key="1">
    <citation type="journal article" date="2023" name="Science">
        <title>Elucidation of the pathway for biosynthesis of saponin adjuvants from the soapbark tree.</title>
        <authorList>
            <person name="Reed J."/>
            <person name="Orme A."/>
            <person name="El-Demerdash A."/>
            <person name="Owen C."/>
            <person name="Martin L.B.B."/>
            <person name="Misra R.C."/>
            <person name="Kikuchi S."/>
            <person name="Rejzek M."/>
            <person name="Martin A.C."/>
            <person name="Harkess A."/>
            <person name="Leebens-Mack J."/>
            <person name="Louveau T."/>
            <person name="Stephenson M.J."/>
            <person name="Osbourn A."/>
        </authorList>
    </citation>
    <scope>NUCLEOTIDE SEQUENCE</scope>
    <source>
        <strain evidence="2">S10</strain>
    </source>
</reference>
<comment type="caution">
    <text evidence="2">The sequence shown here is derived from an EMBL/GenBank/DDBJ whole genome shotgun (WGS) entry which is preliminary data.</text>
</comment>
<feature type="signal peptide" evidence="1">
    <location>
        <begin position="1"/>
        <end position="19"/>
    </location>
</feature>
<proteinExistence type="predicted"/>
<organism evidence="2 3">
    <name type="scientific">Quillaja saponaria</name>
    <name type="common">Soap bark tree</name>
    <dbReference type="NCBI Taxonomy" id="32244"/>
    <lineage>
        <taxon>Eukaryota</taxon>
        <taxon>Viridiplantae</taxon>
        <taxon>Streptophyta</taxon>
        <taxon>Embryophyta</taxon>
        <taxon>Tracheophyta</taxon>
        <taxon>Spermatophyta</taxon>
        <taxon>Magnoliopsida</taxon>
        <taxon>eudicotyledons</taxon>
        <taxon>Gunneridae</taxon>
        <taxon>Pentapetalae</taxon>
        <taxon>rosids</taxon>
        <taxon>fabids</taxon>
        <taxon>Fabales</taxon>
        <taxon>Quillajaceae</taxon>
        <taxon>Quillaja</taxon>
    </lineage>
</organism>
<name>A0AAD7Q9P2_QUISA</name>
<evidence type="ECO:0000256" key="1">
    <source>
        <dbReference type="SAM" id="SignalP"/>
    </source>
</evidence>
<keyword evidence="1" id="KW-0732">Signal</keyword>
<evidence type="ECO:0000313" key="2">
    <source>
        <dbReference type="EMBL" id="KAJ7977413.1"/>
    </source>
</evidence>
<evidence type="ECO:0008006" key="4">
    <source>
        <dbReference type="Google" id="ProtNLM"/>
    </source>
</evidence>
<protein>
    <recommendedName>
        <fullName evidence="4">Secreted protein</fullName>
    </recommendedName>
</protein>
<feature type="chain" id="PRO_5041998521" description="Secreted protein" evidence="1">
    <location>
        <begin position="20"/>
        <end position="91"/>
    </location>
</feature>
<dbReference type="KEGG" id="qsa:O6P43_007044"/>
<dbReference type="AlphaFoldDB" id="A0AAD7Q9P2"/>
<evidence type="ECO:0000313" key="3">
    <source>
        <dbReference type="Proteomes" id="UP001163823"/>
    </source>
</evidence>
<dbReference type="Proteomes" id="UP001163823">
    <property type="component" value="Chromosome 3"/>
</dbReference>
<gene>
    <name evidence="2" type="ORF">O6P43_007044</name>
</gene>
<accession>A0AAD7Q9P2</accession>
<keyword evidence="3" id="KW-1185">Reference proteome</keyword>
<dbReference type="EMBL" id="JARAOO010000003">
    <property type="protein sequence ID" value="KAJ7977413.1"/>
    <property type="molecule type" value="Genomic_DNA"/>
</dbReference>
<sequence length="91" mass="9643">MESHSVTAALLVCCQLVAARNRQHAACYAASTHVLCTTLSHIDLTATCLPHAATVCPGMVQGHNHAAFVSHVKGLTDFFSEAIPSCFHQLA</sequence>